<evidence type="ECO:0000256" key="5">
    <source>
        <dbReference type="ARBA" id="ARBA00022679"/>
    </source>
</evidence>
<dbReference type="Pfam" id="PF02518">
    <property type="entry name" value="HATPase_c"/>
    <property type="match status" value="1"/>
</dbReference>
<keyword evidence="7 13" id="KW-0418">Kinase</keyword>
<evidence type="ECO:0000256" key="7">
    <source>
        <dbReference type="ARBA" id="ARBA00022777"/>
    </source>
</evidence>
<evidence type="ECO:0000259" key="12">
    <source>
        <dbReference type="PROSITE" id="PS50885"/>
    </source>
</evidence>
<evidence type="ECO:0000256" key="10">
    <source>
        <dbReference type="SAM" id="Phobius"/>
    </source>
</evidence>
<reference evidence="13 14" key="1">
    <citation type="submission" date="2021-05" db="EMBL/GenBank/DDBJ databases">
        <title>Croceibacterium sp. LX-88 genome sequence.</title>
        <authorList>
            <person name="Luo X."/>
        </authorList>
    </citation>
    <scope>NUCLEOTIDE SEQUENCE [LARGE SCALE GENOMIC DNA]</scope>
    <source>
        <strain evidence="13 14">LX-88</strain>
    </source>
</reference>
<organism evidence="13 14">
    <name type="scientific">Croceibacterium selenioxidans</name>
    <dbReference type="NCBI Taxonomy" id="2838833"/>
    <lineage>
        <taxon>Bacteria</taxon>
        <taxon>Pseudomonadati</taxon>
        <taxon>Pseudomonadota</taxon>
        <taxon>Alphaproteobacteria</taxon>
        <taxon>Sphingomonadales</taxon>
        <taxon>Erythrobacteraceae</taxon>
        <taxon>Croceibacterium</taxon>
    </lineage>
</organism>
<accession>A0ABS5W158</accession>
<evidence type="ECO:0000256" key="2">
    <source>
        <dbReference type="ARBA" id="ARBA00004370"/>
    </source>
</evidence>
<feature type="transmembrane region" description="Helical" evidence="10">
    <location>
        <begin position="159"/>
        <end position="181"/>
    </location>
</feature>
<dbReference type="InterPro" id="IPR036890">
    <property type="entry name" value="HATPase_C_sf"/>
</dbReference>
<feature type="domain" description="HAMP" evidence="12">
    <location>
        <begin position="179"/>
        <end position="232"/>
    </location>
</feature>
<keyword evidence="14" id="KW-1185">Reference proteome</keyword>
<dbReference type="EMBL" id="JAHFVK010000001">
    <property type="protein sequence ID" value="MBT2132837.1"/>
    <property type="molecule type" value="Genomic_DNA"/>
</dbReference>
<evidence type="ECO:0000259" key="11">
    <source>
        <dbReference type="PROSITE" id="PS50109"/>
    </source>
</evidence>
<dbReference type="InterPro" id="IPR003594">
    <property type="entry name" value="HATPase_dom"/>
</dbReference>
<protein>
    <recommendedName>
        <fullName evidence="3">histidine kinase</fullName>
        <ecNumber evidence="3">2.7.13.3</ecNumber>
    </recommendedName>
</protein>
<evidence type="ECO:0000313" key="14">
    <source>
        <dbReference type="Proteomes" id="UP000811255"/>
    </source>
</evidence>
<sequence length="453" mass="49846">MNYVRSFSLRLALTYVGLFLLSIGLLVGSFYYFSVHRPHEALRKQIRREALQLEQIYAVDGEAALIKALAARAAARGDRAAFHVFIGPDGDLKSANIPTWPSERGDQWLDLEADIYTEGAEFDQHAFALDIGFDNGARLMVGRDAEDLEELRELLANGMVWLVGSSLVLGLLGGGLISRAIGMRLEQISRAATQVMEGDLAGRVPVDGSNDDFDRVSQTLNQMLDRNEELFASVRRVSDNVAHELRTPLARLLADVETLEARYPSETNPEVKRIGIETRRLRTIFDCLLRISRIEAGRHSLAFTPIAPVALLQDLKEFYDPAAEELEGRIKIENGACETFGGDRDLLFQALSNLVDNALKYGGPEPQIGISACDRDGSVCFTVANNGPEVGEDLLERASERFFRGENATDKPGEGLGLAVVQAIADAHEGHFELRHANGQTEAILCVPSRRVS</sequence>
<evidence type="ECO:0000256" key="6">
    <source>
        <dbReference type="ARBA" id="ARBA00022692"/>
    </source>
</evidence>
<comment type="caution">
    <text evidence="13">The sequence shown here is derived from an EMBL/GenBank/DDBJ whole genome shotgun (WGS) entry which is preliminary data.</text>
</comment>
<evidence type="ECO:0000313" key="13">
    <source>
        <dbReference type="EMBL" id="MBT2132837.1"/>
    </source>
</evidence>
<keyword evidence="9" id="KW-0902">Two-component regulatory system</keyword>
<gene>
    <name evidence="13" type="ORF">KK137_00690</name>
</gene>
<dbReference type="Gene3D" id="6.10.340.10">
    <property type="match status" value="1"/>
</dbReference>
<dbReference type="CDD" id="cd00082">
    <property type="entry name" value="HisKA"/>
    <property type="match status" value="1"/>
</dbReference>
<dbReference type="SUPFAM" id="SSF158472">
    <property type="entry name" value="HAMP domain-like"/>
    <property type="match status" value="1"/>
</dbReference>
<dbReference type="Gene3D" id="1.10.287.130">
    <property type="match status" value="1"/>
</dbReference>
<dbReference type="InterPro" id="IPR003661">
    <property type="entry name" value="HisK_dim/P_dom"/>
</dbReference>
<evidence type="ECO:0000256" key="4">
    <source>
        <dbReference type="ARBA" id="ARBA00022553"/>
    </source>
</evidence>
<dbReference type="CDD" id="cd00075">
    <property type="entry name" value="HATPase"/>
    <property type="match status" value="1"/>
</dbReference>
<dbReference type="RefSeq" id="WP_214533974.1">
    <property type="nucleotide sequence ID" value="NZ_JAHFVK010000001.1"/>
</dbReference>
<keyword evidence="6 10" id="KW-0812">Transmembrane</keyword>
<feature type="transmembrane region" description="Helical" evidence="10">
    <location>
        <begin position="12"/>
        <end position="33"/>
    </location>
</feature>
<evidence type="ECO:0000256" key="1">
    <source>
        <dbReference type="ARBA" id="ARBA00000085"/>
    </source>
</evidence>
<dbReference type="PROSITE" id="PS50885">
    <property type="entry name" value="HAMP"/>
    <property type="match status" value="1"/>
</dbReference>
<dbReference type="GO" id="GO:0016301">
    <property type="term" value="F:kinase activity"/>
    <property type="evidence" value="ECO:0007669"/>
    <property type="project" value="UniProtKB-KW"/>
</dbReference>
<dbReference type="EC" id="2.7.13.3" evidence="3"/>
<dbReference type="InterPro" id="IPR036097">
    <property type="entry name" value="HisK_dim/P_sf"/>
</dbReference>
<dbReference type="Proteomes" id="UP000811255">
    <property type="component" value="Unassembled WGS sequence"/>
</dbReference>
<dbReference type="PANTHER" id="PTHR45436:SF8">
    <property type="entry name" value="HISTIDINE KINASE"/>
    <property type="match status" value="1"/>
</dbReference>
<dbReference type="SUPFAM" id="SSF47384">
    <property type="entry name" value="Homodimeric domain of signal transducing histidine kinase"/>
    <property type="match status" value="1"/>
</dbReference>
<comment type="catalytic activity">
    <reaction evidence="1">
        <text>ATP + protein L-histidine = ADP + protein N-phospho-L-histidine.</text>
        <dbReference type="EC" id="2.7.13.3"/>
    </reaction>
</comment>
<dbReference type="PROSITE" id="PS50109">
    <property type="entry name" value="HIS_KIN"/>
    <property type="match status" value="1"/>
</dbReference>
<dbReference type="SMART" id="SM00387">
    <property type="entry name" value="HATPase_c"/>
    <property type="match status" value="1"/>
</dbReference>
<dbReference type="SMART" id="SM00388">
    <property type="entry name" value="HisKA"/>
    <property type="match status" value="1"/>
</dbReference>
<comment type="subcellular location">
    <subcellularLocation>
        <location evidence="2">Membrane</location>
    </subcellularLocation>
</comment>
<name>A0ABS5W158_9SPHN</name>
<dbReference type="InterPro" id="IPR050428">
    <property type="entry name" value="TCS_sensor_his_kinase"/>
</dbReference>
<evidence type="ECO:0000256" key="9">
    <source>
        <dbReference type="ARBA" id="ARBA00023012"/>
    </source>
</evidence>
<dbReference type="CDD" id="cd06225">
    <property type="entry name" value="HAMP"/>
    <property type="match status" value="1"/>
</dbReference>
<dbReference type="InterPro" id="IPR003660">
    <property type="entry name" value="HAMP_dom"/>
</dbReference>
<dbReference type="Pfam" id="PF00512">
    <property type="entry name" value="HisKA"/>
    <property type="match status" value="1"/>
</dbReference>
<dbReference type="SUPFAM" id="SSF55874">
    <property type="entry name" value="ATPase domain of HSP90 chaperone/DNA topoisomerase II/histidine kinase"/>
    <property type="match status" value="1"/>
</dbReference>
<proteinExistence type="predicted"/>
<dbReference type="Gene3D" id="3.30.565.10">
    <property type="entry name" value="Histidine kinase-like ATPase, C-terminal domain"/>
    <property type="match status" value="1"/>
</dbReference>
<keyword evidence="10" id="KW-0472">Membrane</keyword>
<keyword evidence="5" id="KW-0808">Transferase</keyword>
<keyword evidence="4" id="KW-0597">Phosphoprotein</keyword>
<dbReference type="InterPro" id="IPR005467">
    <property type="entry name" value="His_kinase_dom"/>
</dbReference>
<evidence type="ECO:0000256" key="8">
    <source>
        <dbReference type="ARBA" id="ARBA00022989"/>
    </source>
</evidence>
<keyword evidence="8 10" id="KW-1133">Transmembrane helix</keyword>
<dbReference type="PANTHER" id="PTHR45436">
    <property type="entry name" value="SENSOR HISTIDINE KINASE YKOH"/>
    <property type="match status" value="1"/>
</dbReference>
<dbReference type="Pfam" id="PF00672">
    <property type="entry name" value="HAMP"/>
    <property type="match status" value="1"/>
</dbReference>
<dbReference type="SMART" id="SM00304">
    <property type="entry name" value="HAMP"/>
    <property type="match status" value="1"/>
</dbReference>
<feature type="domain" description="Histidine kinase" evidence="11">
    <location>
        <begin position="240"/>
        <end position="451"/>
    </location>
</feature>
<evidence type="ECO:0000256" key="3">
    <source>
        <dbReference type="ARBA" id="ARBA00012438"/>
    </source>
</evidence>